<reference evidence="2" key="1">
    <citation type="journal article" date="2023" name="Nat. Plants">
        <title>Single-cell RNA sequencing provides a high-resolution roadmap for understanding the multicellular compartmentation of specialized metabolism.</title>
        <authorList>
            <person name="Sun S."/>
            <person name="Shen X."/>
            <person name="Li Y."/>
            <person name="Li Y."/>
            <person name="Wang S."/>
            <person name="Li R."/>
            <person name="Zhang H."/>
            <person name="Shen G."/>
            <person name="Guo B."/>
            <person name="Wei J."/>
            <person name="Xu J."/>
            <person name="St-Pierre B."/>
            <person name="Chen S."/>
            <person name="Sun C."/>
        </authorList>
    </citation>
    <scope>NUCLEOTIDE SEQUENCE [LARGE SCALE GENOMIC DNA]</scope>
</reference>
<organism evidence="1 2">
    <name type="scientific">Catharanthus roseus</name>
    <name type="common">Madagascar periwinkle</name>
    <name type="synonym">Vinca rosea</name>
    <dbReference type="NCBI Taxonomy" id="4058"/>
    <lineage>
        <taxon>Eukaryota</taxon>
        <taxon>Viridiplantae</taxon>
        <taxon>Streptophyta</taxon>
        <taxon>Embryophyta</taxon>
        <taxon>Tracheophyta</taxon>
        <taxon>Spermatophyta</taxon>
        <taxon>Magnoliopsida</taxon>
        <taxon>eudicotyledons</taxon>
        <taxon>Gunneridae</taxon>
        <taxon>Pentapetalae</taxon>
        <taxon>asterids</taxon>
        <taxon>lamiids</taxon>
        <taxon>Gentianales</taxon>
        <taxon>Apocynaceae</taxon>
        <taxon>Rauvolfioideae</taxon>
        <taxon>Vinceae</taxon>
        <taxon>Catharanthinae</taxon>
        <taxon>Catharanthus</taxon>
    </lineage>
</organism>
<keyword evidence="2" id="KW-1185">Reference proteome</keyword>
<dbReference type="EMBL" id="CM044707">
    <property type="protein sequence ID" value="KAI5653876.1"/>
    <property type="molecule type" value="Genomic_DNA"/>
</dbReference>
<gene>
    <name evidence="1" type="ORF">M9H77_31063</name>
</gene>
<proteinExistence type="predicted"/>
<dbReference type="Proteomes" id="UP001060085">
    <property type="component" value="Linkage Group LG07"/>
</dbReference>
<accession>A0ACB9ZZE9</accession>
<protein>
    <submittedName>
        <fullName evidence="1">Uncharacterized protein</fullName>
    </submittedName>
</protein>
<comment type="caution">
    <text evidence="1">The sequence shown here is derived from an EMBL/GenBank/DDBJ whole genome shotgun (WGS) entry which is preliminary data.</text>
</comment>
<evidence type="ECO:0000313" key="2">
    <source>
        <dbReference type="Proteomes" id="UP001060085"/>
    </source>
</evidence>
<sequence length="127" mass="13924">MHSIEVQELLKSLSLMWEKQLAVGVNLEALAKESRIGPVSVRMLPLNNVISLLILWGHHGEWLNALSDKGIFLKKVVLQENIDWGGLEPQEYAEGQGGENSILEGALMVYQDPYGVSGRGQQSSSPG</sequence>
<name>A0ACB9ZZE9_CATRO</name>
<evidence type="ECO:0000313" key="1">
    <source>
        <dbReference type="EMBL" id="KAI5653876.1"/>
    </source>
</evidence>